<dbReference type="Gene3D" id="1.10.357.10">
    <property type="entry name" value="Tetracycline Repressor, domain 2"/>
    <property type="match status" value="1"/>
</dbReference>
<accession>A0A5C5GCA3</accession>
<gene>
    <name evidence="1" type="ORF">FHY64_03890</name>
</gene>
<dbReference type="InterPro" id="IPR009057">
    <property type="entry name" value="Homeodomain-like_sf"/>
</dbReference>
<dbReference type="RefSeq" id="WP_140193119.1">
    <property type="nucleotide sequence ID" value="NZ_CP065915.1"/>
</dbReference>
<keyword evidence="2" id="KW-1185">Reference proteome</keyword>
<sequence>MARAAQKDRTRHAILDGARQLLARGETVTVVAAAEVHGISRATAYRYFSDPAVLTAEAVLDLSVLDYEEVVAGAEDLRSRLMAISGYFFDLAVEHEPTFRQYLSLNLAAWQPDKSTLPTRRGARRVVMYRRALSEAGDPLDDATAERLVNALTVGTGIEAMIALYDIALADRQAARIAADDIAGALIDRFLPPAT</sequence>
<comment type="caution">
    <text evidence="1">The sequence shown here is derived from an EMBL/GenBank/DDBJ whole genome shotgun (WGS) entry which is preliminary data.</text>
</comment>
<dbReference type="SUPFAM" id="SSF46689">
    <property type="entry name" value="Homeodomain-like"/>
    <property type="match status" value="1"/>
</dbReference>
<dbReference type="EMBL" id="VFFF01000001">
    <property type="protein sequence ID" value="TNY32442.1"/>
    <property type="molecule type" value="Genomic_DNA"/>
</dbReference>
<protein>
    <recommendedName>
        <fullName evidence="3">TetR/AcrR family transcriptional regulator</fullName>
    </recommendedName>
</protein>
<dbReference type="OrthoDB" id="3217159at2"/>
<dbReference type="Proteomes" id="UP000314011">
    <property type="component" value="Unassembled WGS sequence"/>
</dbReference>
<evidence type="ECO:0000313" key="2">
    <source>
        <dbReference type="Proteomes" id="UP000314011"/>
    </source>
</evidence>
<dbReference type="AlphaFoldDB" id="A0A5C5GCA3"/>
<evidence type="ECO:0000313" key="1">
    <source>
        <dbReference type="EMBL" id="TNY32442.1"/>
    </source>
</evidence>
<organism evidence="1 2">
    <name type="scientific">Pelagovum pacificum</name>
    <dbReference type="NCBI Taxonomy" id="2588711"/>
    <lineage>
        <taxon>Bacteria</taxon>
        <taxon>Pseudomonadati</taxon>
        <taxon>Pseudomonadota</taxon>
        <taxon>Alphaproteobacteria</taxon>
        <taxon>Rhodobacterales</taxon>
        <taxon>Paracoccaceae</taxon>
        <taxon>Pelagovum</taxon>
    </lineage>
</organism>
<reference evidence="1 2" key="1">
    <citation type="submission" date="2019-06" db="EMBL/GenBank/DDBJ databases">
        <title>Genome of new Rhodobacteraceae sp. SM1903.</title>
        <authorList>
            <person name="Ren X."/>
        </authorList>
    </citation>
    <scope>NUCLEOTIDE SEQUENCE [LARGE SCALE GENOMIC DNA]</scope>
    <source>
        <strain evidence="1 2">SM1903</strain>
    </source>
</reference>
<evidence type="ECO:0008006" key="3">
    <source>
        <dbReference type="Google" id="ProtNLM"/>
    </source>
</evidence>
<name>A0A5C5GCA3_9RHOB</name>
<proteinExistence type="predicted"/>